<proteinExistence type="predicted"/>
<sequence>MAKLLAIAFLLFALCVLPRESGASVALLKTNVAFSPAMAAFPRFGHDIAQIARRRLERRSAAENSSNDTLDTALPVFQFGVASGDPTSTSVILWTRAAPRLVCISANEVYSAETRTCKCAPSFTRNNVSLCVGGTGPDSPVRNITVDSEWVLVQWEISEDRSFGLGVCLFSSTPTHAVDVQNLKPDRIYFYRFVAPYNRDIVSSIGRTRTLPEPNKKVTRPWRLAVYSCANLPQGYFNAYGNTARKDNVDIVVHLGDYIYEHRNAGYGSGTSLGRVPQPWDRDIVELEDYRLRYASYCHDFDLRLSHETFPWVATWDDHEVTDNSWKNGAANHNSTLQGPYSVRKMNAIKAYFEWIPIRQLDLSGKVGRSFSIGNLFDLIMIDTRHWGRDLTDIYSNTALVGNMSTWTNRTMEGFDQEWWIKDTLSDSKQRGSKWRGDNFDAWNGYVASRQRLINRIKDEKIENVVILSGDIHSNWVLDIRDTEGSYDPTTGDGSYGVEFVGSAVSSPSPFASKGQNGAELSAKIMVNQTALLQWSEAWYLGYFVLTVSTDAVFADYFALNISTRNNNEIKSASFEVMAGANRLTRGYTKSILGTQKLL</sequence>
<reference evidence="4 5" key="1">
    <citation type="journal article" date="2015" name="Genome Biol. Evol.">
        <title>Phylogenomic analyses indicate that early fungi evolved digesting cell walls of algal ancestors of land plants.</title>
        <authorList>
            <person name="Chang Y."/>
            <person name="Wang S."/>
            <person name="Sekimoto S."/>
            <person name="Aerts A.L."/>
            <person name="Choi C."/>
            <person name="Clum A."/>
            <person name="LaButti K.M."/>
            <person name="Lindquist E.A."/>
            <person name="Yee Ngan C."/>
            <person name="Ohm R.A."/>
            <person name="Salamov A.A."/>
            <person name="Grigoriev I.V."/>
            <person name="Spatafora J.W."/>
            <person name="Berbee M.L."/>
        </authorList>
    </citation>
    <scope>NUCLEOTIDE SEQUENCE [LARGE SCALE GENOMIC DNA]</scope>
    <source>
        <strain evidence="4 5">JEL478</strain>
    </source>
</reference>
<feature type="signal peptide" evidence="1">
    <location>
        <begin position="1"/>
        <end position="23"/>
    </location>
</feature>
<dbReference type="OMA" id="HWTDGWD"/>
<dbReference type="Proteomes" id="UP000070544">
    <property type="component" value="Unassembled WGS sequence"/>
</dbReference>
<accession>A0A139AWR7</accession>
<feature type="domain" description="PhoD-like phosphatase metallophosphatase" evidence="2">
    <location>
        <begin position="224"/>
        <end position="556"/>
    </location>
</feature>
<feature type="domain" description="Phospholipase D N-terminal" evidence="3">
    <location>
        <begin position="80"/>
        <end position="210"/>
    </location>
</feature>
<dbReference type="EMBL" id="KQ965733">
    <property type="protein sequence ID" value="KXS21147.1"/>
    <property type="molecule type" value="Genomic_DNA"/>
</dbReference>
<dbReference type="PANTHER" id="PTHR43606:SF7">
    <property type="entry name" value="PHOSPHATASE, PUTATIVE (AFU_ORTHOLOGUE AFUA_6G08710)-RELATED"/>
    <property type="match status" value="1"/>
</dbReference>
<evidence type="ECO:0000313" key="4">
    <source>
        <dbReference type="EMBL" id="KXS21147.1"/>
    </source>
</evidence>
<evidence type="ECO:0000313" key="5">
    <source>
        <dbReference type="Proteomes" id="UP000070544"/>
    </source>
</evidence>
<evidence type="ECO:0000259" key="3">
    <source>
        <dbReference type="Pfam" id="PF16655"/>
    </source>
</evidence>
<keyword evidence="1" id="KW-0732">Signal</keyword>
<dbReference type="OrthoDB" id="9992270at2759"/>
<dbReference type="Pfam" id="PF16655">
    <property type="entry name" value="PhoD_N"/>
    <property type="match status" value="1"/>
</dbReference>
<dbReference type="InterPro" id="IPR032093">
    <property type="entry name" value="PhoD_N"/>
</dbReference>
<name>A0A139AWR7_GONPJ</name>
<dbReference type="InterPro" id="IPR038607">
    <property type="entry name" value="PhoD-like_sf"/>
</dbReference>
<evidence type="ECO:0000259" key="2">
    <source>
        <dbReference type="Pfam" id="PF09423"/>
    </source>
</evidence>
<evidence type="ECO:0000256" key="1">
    <source>
        <dbReference type="SAM" id="SignalP"/>
    </source>
</evidence>
<dbReference type="InterPro" id="IPR018946">
    <property type="entry name" value="PhoD-like_MPP"/>
</dbReference>
<dbReference type="Pfam" id="PF09423">
    <property type="entry name" value="PhoD"/>
    <property type="match status" value="1"/>
</dbReference>
<gene>
    <name evidence="4" type="ORF">M427DRAFT_130714</name>
</gene>
<dbReference type="SUPFAM" id="SSF56300">
    <property type="entry name" value="Metallo-dependent phosphatases"/>
    <property type="match status" value="1"/>
</dbReference>
<dbReference type="CDD" id="cd07389">
    <property type="entry name" value="MPP_PhoD"/>
    <property type="match status" value="1"/>
</dbReference>
<dbReference type="Gene3D" id="2.60.40.380">
    <property type="entry name" value="Purple acid phosphatase-like, N-terminal"/>
    <property type="match status" value="1"/>
</dbReference>
<keyword evidence="5" id="KW-1185">Reference proteome</keyword>
<evidence type="ECO:0008006" key="6">
    <source>
        <dbReference type="Google" id="ProtNLM"/>
    </source>
</evidence>
<dbReference type="InterPro" id="IPR029052">
    <property type="entry name" value="Metallo-depent_PP-like"/>
</dbReference>
<dbReference type="Gene3D" id="3.60.21.70">
    <property type="entry name" value="PhoD-like phosphatase"/>
    <property type="match status" value="1"/>
</dbReference>
<dbReference type="STRING" id="1344416.A0A139AWR7"/>
<organism evidence="4 5">
    <name type="scientific">Gonapodya prolifera (strain JEL478)</name>
    <name type="common">Monoblepharis prolifera</name>
    <dbReference type="NCBI Taxonomy" id="1344416"/>
    <lineage>
        <taxon>Eukaryota</taxon>
        <taxon>Fungi</taxon>
        <taxon>Fungi incertae sedis</taxon>
        <taxon>Chytridiomycota</taxon>
        <taxon>Chytridiomycota incertae sedis</taxon>
        <taxon>Monoblepharidomycetes</taxon>
        <taxon>Monoblepharidales</taxon>
        <taxon>Gonapodyaceae</taxon>
        <taxon>Gonapodya</taxon>
    </lineage>
</organism>
<dbReference type="PANTHER" id="PTHR43606">
    <property type="entry name" value="PHOSPHATASE, PUTATIVE (AFU_ORTHOLOGUE AFUA_6G08710)-RELATED"/>
    <property type="match status" value="1"/>
</dbReference>
<feature type="chain" id="PRO_5007296494" description="PhoD-like phosphatase metallophosphatase domain-containing protein" evidence="1">
    <location>
        <begin position="24"/>
        <end position="599"/>
    </location>
</feature>
<dbReference type="InterPro" id="IPR052900">
    <property type="entry name" value="Phospholipid_Metab_Enz"/>
</dbReference>
<dbReference type="AlphaFoldDB" id="A0A139AWR7"/>
<protein>
    <recommendedName>
        <fullName evidence="6">PhoD-like phosphatase metallophosphatase domain-containing protein</fullName>
    </recommendedName>
</protein>